<dbReference type="EMBL" id="JAZHXJ010000154">
    <property type="protein sequence ID" value="KAL1871563.1"/>
    <property type="molecule type" value="Genomic_DNA"/>
</dbReference>
<reference evidence="1 2" key="1">
    <citation type="journal article" date="2024" name="Commun. Biol.">
        <title>Comparative genomic analysis of thermophilic fungi reveals convergent evolutionary adaptations and gene losses.</title>
        <authorList>
            <person name="Steindorff A.S."/>
            <person name="Aguilar-Pontes M.V."/>
            <person name="Robinson A.J."/>
            <person name="Andreopoulos B."/>
            <person name="LaButti K."/>
            <person name="Kuo A."/>
            <person name="Mondo S."/>
            <person name="Riley R."/>
            <person name="Otillar R."/>
            <person name="Haridas S."/>
            <person name="Lipzen A."/>
            <person name="Grimwood J."/>
            <person name="Schmutz J."/>
            <person name="Clum A."/>
            <person name="Reid I.D."/>
            <person name="Moisan M.C."/>
            <person name="Butler G."/>
            <person name="Nguyen T.T.M."/>
            <person name="Dewar K."/>
            <person name="Conant G."/>
            <person name="Drula E."/>
            <person name="Henrissat B."/>
            <person name="Hansel C."/>
            <person name="Singer S."/>
            <person name="Hutchinson M.I."/>
            <person name="de Vries R.P."/>
            <person name="Natvig D.O."/>
            <person name="Powell A.J."/>
            <person name="Tsang A."/>
            <person name="Grigoriev I.V."/>
        </authorList>
    </citation>
    <scope>NUCLEOTIDE SEQUENCE [LARGE SCALE GENOMIC DNA]</scope>
    <source>
        <strain evidence="1 2">ATCC 24622</strain>
    </source>
</reference>
<accession>A0ABR3X6M9</accession>
<sequence length="86" mass="9520">MLGQPELGSNVEVGVRVGNETITLCPWRLYPPTLAAQLRCSLRCLRQRESSPHAAGIQQHLLPLGFLCVRVTLFIMVQCVSGEVNF</sequence>
<keyword evidence="2" id="KW-1185">Reference proteome</keyword>
<proteinExistence type="predicted"/>
<name>A0ABR3X6M9_9PEZI</name>
<comment type="caution">
    <text evidence="1">The sequence shown here is derived from an EMBL/GenBank/DDBJ whole genome shotgun (WGS) entry which is preliminary data.</text>
</comment>
<evidence type="ECO:0000313" key="2">
    <source>
        <dbReference type="Proteomes" id="UP001586593"/>
    </source>
</evidence>
<evidence type="ECO:0000313" key="1">
    <source>
        <dbReference type="EMBL" id="KAL1871563.1"/>
    </source>
</evidence>
<protein>
    <submittedName>
        <fullName evidence="1">Uncharacterized protein</fullName>
    </submittedName>
</protein>
<gene>
    <name evidence="1" type="ORF">VTK73DRAFT_2027</name>
</gene>
<organism evidence="1 2">
    <name type="scientific">Phialemonium thermophilum</name>
    <dbReference type="NCBI Taxonomy" id="223376"/>
    <lineage>
        <taxon>Eukaryota</taxon>
        <taxon>Fungi</taxon>
        <taxon>Dikarya</taxon>
        <taxon>Ascomycota</taxon>
        <taxon>Pezizomycotina</taxon>
        <taxon>Sordariomycetes</taxon>
        <taxon>Sordariomycetidae</taxon>
        <taxon>Cephalothecales</taxon>
        <taxon>Cephalothecaceae</taxon>
        <taxon>Phialemonium</taxon>
    </lineage>
</organism>
<dbReference type="Proteomes" id="UP001586593">
    <property type="component" value="Unassembled WGS sequence"/>
</dbReference>